<sequence>MLSWQVGAVKITRIVELQIPIPYNRANPFLAEATPEALRAIPWLYPNFVNEQDQLLLSIHALLVDAPGLRLVVDTCIGNDRPRSILRGQPLATGFLQSMAEVGWSRESVDAVVCTHLHVDHVGWNTKLEDGAWVPTFPNARYLLGKTEFAHWSAEGDEEQQTILSDSVQPILDAGLAEFVEMDHRISPHLRLTPSTGHTPGHVSVMIESEGESAVITGDMSHHPCQMAHPHWSPSFDSDPRAAAATRARLFAEWADKPILVIGTHYAAPTAGYIMREGAGFRFDA</sequence>
<dbReference type="SUPFAM" id="SSF56281">
    <property type="entry name" value="Metallo-hydrolase/oxidoreductase"/>
    <property type="match status" value="1"/>
</dbReference>
<dbReference type="PANTHER" id="PTHR42978:SF6">
    <property type="entry name" value="QUORUM-QUENCHING LACTONASE YTNP-RELATED"/>
    <property type="match status" value="1"/>
</dbReference>
<dbReference type="Proteomes" id="UP001598130">
    <property type="component" value="Unassembled WGS sequence"/>
</dbReference>
<keyword evidence="3" id="KW-0378">Hydrolase</keyword>
<dbReference type="Gene3D" id="3.60.15.10">
    <property type="entry name" value="Ribonuclease Z/Hydroxyacylglutathione hydrolase-like"/>
    <property type="match status" value="1"/>
</dbReference>
<evidence type="ECO:0000256" key="3">
    <source>
        <dbReference type="ARBA" id="ARBA00022801"/>
    </source>
</evidence>
<dbReference type="SMART" id="SM00849">
    <property type="entry name" value="Lactamase_B"/>
    <property type="match status" value="1"/>
</dbReference>
<accession>A0ABW6CSW2</accession>
<keyword evidence="4" id="KW-0862">Zinc</keyword>
<dbReference type="InterPro" id="IPR036866">
    <property type="entry name" value="RibonucZ/Hydroxyglut_hydro"/>
</dbReference>
<comment type="caution">
    <text evidence="6">The sequence shown here is derived from an EMBL/GenBank/DDBJ whole genome shotgun (WGS) entry which is preliminary data.</text>
</comment>
<evidence type="ECO:0000256" key="4">
    <source>
        <dbReference type="ARBA" id="ARBA00022833"/>
    </source>
</evidence>
<keyword evidence="2" id="KW-0479">Metal-binding</keyword>
<protein>
    <submittedName>
        <fullName evidence="6">MBL fold metallo-hydrolase</fullName>
    </submittedName>
</protein>
<evidence type="ECO:0000313" key="7">
    <source>
        <dbReference type="Proteomes" id="UP001598130"/>
    </source>
</evidence>
<dbReference type="InterPro" id="IPR051013">
    <property type="entry name" value="MBL_superfamily_lactonases"/>
</dbReference>
<comment type="similarity">
    <text evidence="1">Belongs to the metallo-beta-lactamase superfamily.</text>
</comment>
<reference evidence="6 7" key="1">
    <citation type="submission" date="2022-09" db="EMBL/GenBank/DDBJ databases">
        <title>New species of Phenylobacterium.</title>
        <authorList>
            <person name="Mieszkin S."/>
        </authorList>
    </citation>
    <scope>NUCLEOTIDE SEQUENCE [LARGE SCALE GENOMIC DNA]</scope>
    <source>
        <strain evidence="6 7">HK31-G</strain>
    </source>
</reference>
<proteinExistence type="inferred from homology"/>
<evidence type="ECO:0000313" key="6">
    <source>
        <dbReference type="EMBL" id="MFD3266169.1"/>
    </source>
</evidence>
<dbReference type="CDD" id="cd16277">
    <property type="entry name" value="metallo-hydrolase-like_MBL-fold"/>
    <property type="match status" value="1"/>
</dbReference>
<dbReference type="InterPro" id="IPR001279">
    <property type="entry name" value="Metallo-B-lactamas"/>
</dbReference>
<gene>
    <name evidence="6" type="ORF">OCL97_19655</name>
</gene>
<name>A0ABW6CSW2_9CAUL</name>
<dbReference type="RefSeq" id="WP_377371455.1">
    <property type="nucleotide sequence ID" value="NZ_JAOTJD010000048.1"/>
</dbReference>
<feature type="domain" description="Metallo-beta-lactamase" evidence="5">
    <location>
        <begin position="58"/>
        <end position="265"/>
    </location>
</feature>
<evidence type="ECO:0000256" key="1">
    <source>
        <dbReference type="ARBA" id="ARBA00007749"/>
    </source>
</evidence>
<organism evidence="6 7">
    <name type="scientific">Phenylobacterium ferrooxidans</name>
    <dbReference type="NCBI Taxonomy" id="2982689"/>
    <lineage>
        <taxon>Bacteria</taxon>
        <taxon>Pseudomonadati</taxon>
        <taxon>Pseudomonadota</taxon>
        <taxon>Alphaproteobacteria</taxon>
        <taxon>Caulobacterales</taxon>
        <taxon>Caulobacteraceae</taxon>
        <taxon>Phenylobacterium</taxon>
    </lineage>
</organism>
<dbReference type="Pfam" id="PF00753">
    <property type="entry name" value="Lactamase_B"/>
    <property type="match status" value="1"/>
</dbReference>
<evidence type="ECO:0000259" key="5">
    <source>
        <dbReference type="SMART" id="SM00849"/>
    </source>
</evidence>
<dbReference type="PANTHER" id="PTHR42978">
    <property type="entry name" value="QUORUM-QUENCHING LACTONASE YTNP-RELATED-RELATED"/>
    <property type="match status" value="1"/>
</dbReference>
<evidence type="ECO:0000256" key="2">
    <source>
        <dbReference type="ARBA" id="ARBA00022723"/>
    </source>
</evidence>
<dbReference type="EMBL" id="JAOTJD010000048">
    <property type="protein sequence ID" value="MFD3266169.1"/>
    <property type="molecule type" value="Genomic_DNA"/>
</dbReference>
<keyword evidence="7" id="KW-1185">Reference proteome</keyword>